<evidence type="ECO:0000256" key="1">
    <source>
        <dbReference type="SAM" id="MobiDB-lite"/>
    </source>
</evidence>
<evidence type="ECO:0000313" key="2">
    <source>
        <dbReference type="EMBL" id="KAH7128611.1"/>
    </source>
</evidence>
<dbReference type="Proteomes" id="UP000700596">
    <property type="component" value="Unassembled WGS sequence"/>
</dbReference>
<proteinExistence type="predicted"/>
<feature type="region of interest" description="Disordered" evidence="1">
    <location>
        <begin position="404"/>
        <end position="438"/>
    </location>
</feature>
<keyword evidence="3" id="KW-1185">Reference proteome</keyword>
<reference evidence="2" key="1">
    <citation type="journal article" date="2021" name="Nat. Commun.">
        <title>Genetic determinants of endophytism in the Arabidopsis root mycobiome.</title>
        <authorList>
            <person name="Mesny F."/>
            <person name="Miyauchi S."/>
            <person name="Thiergart T."/>
            <person name="Pickel B."/>
            <person name="Atanasova L."/>
            <person name="Karlsson M."/>
            <person name="Huettel B."/>
            <person name="Barry K.W."/>
            <person name="Haridas S."/>
            <person name="Chen C."/>
            <person name="Bauer D."/>
            <person name="Andreopoulos W."/>
            <person name="Pangilinan J."/>
            <person name="LaButti K."/>
            <person name="Riley R."/>
            <person name="Lipzen A."/>
            <person name="Clum A."/>
            <person name="Drula E."/>
            <person name="Henrissat B."/>
            <person name="Kohler A."/>
            <person name="Grigoriev I.V."/>
            <person name="Martin F.M."/>
            <person name="Hacquard S."/>
        </authorList>
    </citation>
    <scope>NUCLEOTIDE SEQUENCE</scope>
    <source>
        <strain evidence="2">MPI-CAGE-CH-0243</strain>
    </source>
</reference>
<feature type="compositionally biased region" description="Polar residues" evidence="1">
    <location>
        <begin position="426"/>
        <end position="438"/>
    </location>
</feature>
<comment type="caution">
    <text evidence="2">The sequence shown here is derived from an EMBL/GenBank/DDBJ whole genome shotgun (WGS) entry which is preliminary data.</text>
</comment>
<feature type="region of interest" description="Disordered" evidence="1">
    <location>
        <begin position="29"/>
        <end position="53"/>
    </location>
</feature>
<evidence type="ECO:0000313" key="3">
    <source>
        <dbReference type="Proteomes" id="UP000700596"/>
    </source>
</evidence>
<dbReference type="EMBL" id="JAGMWT010000005">
    <property type="protein sequence ID" value="KAH7128611.1"/>
    <property type="molecule type" value="Genomic_DNA"/>
</dbReference>
<name>A0A9P9IQA2_9PLEO</name>
<protein>
    <submittedName>
        <fullName evidence="2">Uncharacterized protein</fullName>
    </submittedName>
</protein>
<dbReference type="OrthoDB" id="3792684at2759"/>
<accession>A0A9P9IQA2</accession>
<gene>
    <name evidence="2" type="ORF">B0J11DRAFT_613773</name>
</gene>
<dbReference type="AlphaFoldDB" id="A0A9P9IQA2"/>
<organism evidence="2 3">
    <name type="scientific">Dendryphion nanum</name>
    <dbReference type="NCBI Taxonomy" id="256645"/>
    <lineage>
        <taxon>Eukaryota</taxon>
        <taxon>Fungi</taxon>
        <taxon>Dikarya</taxon>
        <taxon>Ascomycota</taxon>
        <taxon>Pezizomycotina</taxon>
        <taxon>Dothideomycetes</taxon>
        <taxon>Pleosporomycetidae</taxon>
        <taxon>Pleosporales</taxon>
        <taxon>Torulaceae</taxon>
        <taxon>Dendryphion</taxon>
    </lineage>
</organism>
<sequence length="438" mass="49580">MEYNTTELTQEQKAALRLPFHELPSALRLPHFKDPSPAPEDPSLRPAATTRPVTEEEIASLRNDLRSLRNQNHATECEVVRQHRITSELTELNAAAYEYLEFLDYRLKRLWDEVVELREDYAALDSNNYESVECNIVNLRNPRRRIPRRRPSCFPRTPPQPPFCSSSVVNEDDPIDDTVMSSDPLFVVQEERNEEQNVKNTNVLDNKGAFVNKRKPHNLDKLLVPANTIIPRVPLTDLEIVVYFFNSLSRPLVACRLYARGWGPAKITDIINAHRQCSPPFLRNTCSVKCITAQRKGMRTYPNWDSYPSKFSIASDAEATELIRIKPEEMGATDVDVLDMMKGLKKHAEGNEDEGTYTGIFTECVKYLNARQMSYPLSEIHNLADMLQHGEILLASASKTHGLEHAHRDGSDLLASSSDPHGLENVLQNGSDSVVSSS</sequence>